<dbReference type="AlphaFoldDB" id="A0A9W7L5J8"/>
<proteinExistence type="predicted"/>
<keyword evidence="1" id="KW-0472">Membrane</keyword>
<dbReference type="EMBL" id="BRYA01000748">
    <property type="protein sequence ID" value="GMI31646.1"/>
    <property type="molecule type" value="Genomic_DNA"/>
</dbReference>
<keyword evidence="1" id="KW-1133">Transmembrane helix</keyword>
<feature type="transmembrane region" description="Helical" evidence="1">
    <location>
        <begin position="390"/>
        <end position="411"/>
    </location>
</feature>
<reference evidence="3" key="1">
    <citation type="journal article" date="2023" name="Commun. Biol.">
        <title>Genome analysis of Parmales, the sister group of diatoms, reveals the evolutionary specialization of diatoms from phago-mixotrophs to photoautotrophs.</title>
        <authorList>
            <person name="Ban H."/>
            <person name="Sato S."/>
            <person name="Yoshikawa S."/>
            <person name="Yamada K."/>
            <person name="Nakamura Y."/>
            <person name="Ichinomiya M."/>
            <person name="Sato N."/>
            <person name="Blanc-Mathieu R."/>
            <person name="Endo H."/>
            <person name="Kuwata A."/>
            <person name="Ogata H."/>
        </authorList>
    </citation>
    <scope>NUCLEOTIDE SEQUENCE [LARGE SCALE GENOMIC DNA]</scope>
</reference>
<feature type="transmembrane region" description="Helical" evidence="1">
    <location>
        <begin position="20"/>
        <end position="46"/>
    </location>
</feature>
<protein>
    <submittedName>
        <fullName evidence="2">Uncharacterized protein</fullName>
    </submittedName>
</protein>
<organism evidence="2 3">
    <name type="scientific">Triparma columacea</name>
    <dbReference type="NCBI Taxonomy" id="722753"/>
    <lineage>
        <taxon>Eukaryota</taxon>
        <taxon>Sar</taxon>
        <taxon>Stramenopiles</taxon>
        <taxon>Ochrophyta</taxon>
        <taxon>Bolidophyceae</taxon>
        <taxon>Parmales</taxon>
        <taxon>Triparmaceae</taxon>
        <taxon>Triparma</taxon>
    </lineage>
</organism>
<sequence length="470" mass="51451">MPPMQGEESPVVYYTPDSTAFFTSLPPLLSLVFGCTSLVLVIILSFTRSRAKRKEHDLQCLLVSDGILFEGVISKANATCLSTNTTVQTSHLETKCQILTLKKKETYRTWYLWQKNAPMWMVERVKEERKEDGGYGDSRRRDHWIVEWVDEGPPVVATSPLTLSLETSQPKTFCPPTPQMNTISLSSLPHHPVLSTFASTNVVTGVQEAVGYTNSKETRGAKVGDRRWCFRTGYMEGDKLAIVGAGKDSKASSKKSVPGTPVFHFETKGMESSINQDNEESVNENTPLSISMDIEYGGTRRTSVQEEILEALNSPLKFTGAEVAPLVSPDEEGGEVVDERVIKGITTREGERVMAIEKYERDEERTKDKLGVIGRFVGSEGSCKTFLKGLLLAAWGIVGAGCVVGVTMQAIDEKETFPQWFVDAVLGSPEVTTLYVGISAWILGSSLGWGGLRGVVGVLSVVGIAFAFIA</sequence>
<evidence type="ECO:0000313" key="3">
    <source>
        <dbReference type="Proteomes" id="UP001165065"/>
    </source>
</evidence>
<dbReference type="OrthoDB" id="10385498at2759"/>
<gene>
    <name evidence="2" type="ORF">TrCOL_g10740</name>
</gene>
<comment type="caution">
    <text evidence="2">The sequence shown here is derived from an EMBL/GenBank/DDBJ whole genome shotgun (WGS) entry which is preliminary data.</text>
</comment>
<dbReference type="Proteomes" id="UP001165065">
    <property type="component" value="Unassembled WGS sequence"/>
</dbReference>
<name>A0A9W7L5J8_9STRA</name>
<evidence type="ECO:0000313" key="2">
    <source>
        <dbReference type="EMBL" id="GMI31646.1"/>
    </source>
</evidence>
<accession>A0A9W7L5J8</accession>
<feature type="transmembrane region" description="Helical" evidence="1">
    <location>
        <begin position="451"/>
        <end position="469"/>
    </location>
</feature>
<evidence type="ECO:0000256" key="1">
    <source>
        <dbReference type="SAM" id="Phobius"/>
    </source>
</evidence>
<keyword evidence="1" id="KW-0812">Transmembrane</keyword>
<keyword evidence="3" id="KW-1185">Reference proteome</keyword>